<dbReference type="InterPro" id="IPR014031">
    <property type="entry name" value="Ketoacyl_synth_C"/>
</dbReference>
<dbReference type="SMART" id="SM00825">
    <property type="entry name" value="PKS_KS"/>
    <property type="match status" value="1"/>
</dbReference>
<comment type="pathway">
    <text evidence="1 14">Lipid metabolism; fatty acid biosynthesis.</text>
</comment>
<evidence type="ECO:0000256" key="13">
    <source>
        <dbReference type="ARBA" id="ARBA00047659"/>
    </source>
</evidence>
<comment type="catalytic activity">
    <reaction evidence="12 14">
        <text>(9Z)-hexadecenoyl-[ACP] + malonyl-[ACP] + H(+) = 3-oxo-(11Z)-octadecenoyl-[ACP] + holo-[ACP] + CO2</text>
        <dbReference type="Rhea" id="RHEA:55040"/>
        <dbReference type="Rhea" id="RHEA-COMP:9623"/>
        <dbReference type="Rhea" id="RHEA-COMP:9685"/>
        <dbReference type="Rhea" id="RHEA-COMP:10800"/>
        <dbReference type="Rhea" id="RHEA-COMP:14074"/>
        <dbReference type="ChEBI" id="CHEBI:15378"/>
        <dbReference type="ChEBI" id="CHEBI:16526"/>
        <dbReference type="ChEBI" id="CHEBI:64479"/>
        <dbReference type="ChEBI" id="CHEBI:78449"/>
        <dbReference type="ChEBI" id="CHEBI:83989"/>
        <dbReference type="ChEBI" id="CHEBI:138538"/>
        <dbReference type="EC" id="2.3.1.179"/>
    </reaction>
</comment>
<evidence type="ECO:0000256" key="3">
    <source>
        <dbReference type="ARBA" id="ARBA00012356"/>
    </source>
</evidence>
<dbReference type="CDD" id="cd00834">
    <property type="entry name" value="KAS_I_II"/>
    <property type="match status" value="1"/>
</dbReference>
<evidence type="ECO:0000256" key="7">
    <source>
        <dbReference type="ARBA" id="ARBA00022832"/>
    </source>
</evidence>
<dbReference type="FunFam" id="3.40.47.10:FF:000009">
    <property type="entry name" value="3-oxoacyl-[acyl-carrier-protein] synthase 2"/>
    <property type="match status" value="1"/>
</dbReference>
<dbReference type="PIRSF" id="PIRSF000447">
    <property type="entry name" value="KAS_II"/>
    <property type="match status" value="1"/>
</dbReference>
<dbReference type="InterPro" id="IPR020841">
    <property type="entry name" value="PKS_Beta-ketoAc_synthase_dom"/>
</dbReference>
<evidence type="ECO:0000256" key="11">
    <source>
        <dbReference type="ARBA" id="ARBA00024006"/>
    </source>
</evidence>
<evidence type="ECO:0000256" key="4">
    <source>
        <dbReference type="ARBA" id="ARBA00014657"/>
    </source>
</evidence>
<dbReference type="PANTHER" id="PTHR11712:SF336">
    <property type="entry name" value="3-OXOACYL-[ACYL-CARRIER-PROTEIN] SYNTHASE, MITOCHONDRIAL"/>
    <property type="match status" value="1"/>
</dbReference>
<evidence type="ECO:0000256" key="6">
    <source>
        <dbReference type="ARBA" id="ARBA00022679"/>
    </source>
</evidence>
<dbReference type="InterPro" id="IPR014030">
    <property type="entry name" value="Ketoacyl_synth_N"/>
</dbReference>
<dbReference type="Proteomes" id="UP000190080">
    <property type="component" value="Unassembled WGS sequence"/>
</dbReference>
<keyword evidence="19" id="KW-1185">Reference proteome</keyword>
<evidence type="ECO:0000256" key="8">
    <source>
        <dbReference type="ARBA" id="ARBA00023098"/>
    </source>
</evidence>
<comment type="function">
    <text evidence="11 14">Involved in the type II fatty acid elongation cycle. Catalyzes the elongation of a wide range of acyl-ACP by the addition of two carbons from malonyl-ACP to an acyl acceptor. Can efficiently catalyze the conversion of palmitoleoyl-ACP (cis-hexadec-9-enoyl-ACP) to cis-vaccenoyl-ACP (cis-octadec-11-enoyl-ACP), an essential step in the thermal regulation of fatty acid composition.</text>
</comment>
<evidence type="ECO:0000256" key="12">
    <source>
        <dbReference type="ARBA" id="ARBA00047318"/>
    </source>
</evidence>
<dbReference type="PROSITE" id="PS52004">
    <property type="entry name" value="KS3_2"/>
    <property type="match status" value="1"/>
</dbReference>
<reference evidence="18 19" key="1">
    <citation type="submission" date="2017-03" db="EMBL/GenBank/DDBJ databases">
        <title>Genome sequence of Clostridium oryzae DSM 28571.</title>
        <authorList>
            <person name="Poehlein A."/>
            <person name="Daniel R."/>
        </authorList>
    </citation>
    <scope>NUCLEOTIDE SEQUENCE [LARGE SCALE GENOMIC DNA]</scope>
    <source>
        <strain evidence="18 19">DSM 28571</strain>
    </source>
</reference>
<dbReference type="InterPro" id="IPR018201">
    <property type="entry name" value="Ketoacyl_synth_AS"/>
</dbReference>
<keyword evidence="6 14" id="KW-0808">Transferase</keyword>
<keyword evidence="5 14" id="KW-0444">Lipid biosynthesis</keyword>
<name>A0A1V4IF19_9CLOT</name>
<comment type="caution">
    <text evidence="18">The sequence shown here is derived from an EMBL/GenBank/DDBJ whole genome shotgun (WGS) entry which is preliminary data.</text>
</comment>
<evidence type="ECO:0000256" key="9">
    <source>
        <dbReference type="ARBA" id="ARBA00023160"/>
    </source>
</evidence>
<evidence type="ECO:0000313" key="19">
    <source>
        <dbReference type="Proteomes" id="UP000190080"/>
    </source>
</evidence>
<dbReference type="AlphaFoldDB" id="A0A1V4IF19"/>
<dbReference type="EC" id="2.3.1.179" evidence="3 14"/>
<evidence type="ECO:0000256" key="2">
    <source>
        <dbReference type="ARBA" id="ARBA00008467"/>
    </source>
</evidence>
<dbReference type="PANTHER" id="PTHR11712">
    <property type="entry name" value="POLYKETIDE SYNTHASE-RELATED"/>
    <property type="match status" value="1"/>
</dbReference>
<dbReference type="Gene3D" id="3.40.47.10">
    <property type="match status" value="1"/>
</dbReference>
<dbReference type="InterPro" id="IPR017568">
    <property type="entry name" value="3-oxoacyl-ACP_synth-2"/>
</dbReference>
<sequence>MKRRVVITGMGAVTSLGIGANEFWQSIKNGISGISLIERTDVSDMITKVGGEIKNFDPSKYLDKKEVRRMDRFTQFALIAAEMAIKDSKLDLDKENLERTGTIVGTGVGGIEAIEDQYRVLYEKGPSRISPFFVPMMICNMASSLISIKYGIKGFIECAVTACATSTNSIGDAFKVIQRGDADIMITGGSEASMTRLGLAGFCANRSMTRNTDPSEASRPFDLNRDGFIMGEGSGILILEELNHALERGADIVAEVVGYGCTADAYHITAPAPDGEGAVRCMKMAVDDAGIALEEVGYINAHGTSTEINDKTETQAIKTLFGEYAYKLPVSSTKSMTGHLLGAAGAIEAIISAYSVKEGFIPPTINYKTPDPECDLNYVPNNGMEADIKYALSNSFGFGGHNASLLFKRWE</sequence>
<dbReference type="Pfam" id="PF00109">
    <property type="entry name" value="ketoacyl-synt"/>
    <property type="match status" value="1"/>
</dbReference>
<dbReference type="GO" id="GO:0004315">
    <property type="term" value="F:3-oxoacyl-[acyl-carrier-protein] synthase activity"/>
    <property type="evidence" value="ECO:0007669"/>
    <property type="project" value="UniProtKB-UniRule"/>
</dbReference>
<dbReference type="InterPro" id="IPR016039">
    <property type="entry name" value="Thiolase-like"/>
</dbReference>
<dbReference type="NCBIfam" id="TIGR03150">
    <property type="entry name" value="fabF"/>
    <property type="match status" value="1"/>
</dbReference>
<evidence type="ECO:0000256" key="10">
    <source>
        <dbReference type="ARBA" id="ARBA00023315"/>
    </source>
</evidence>
<dbReference type="GO" id="GO:0005829">
    <property type="term" value="C:cytosol"/>
    <property type="evidence" value="ECO:0007669"/>
    <property type="project" value="TreeGrafter"/>
</dbReference>
<keyword evidence="9 14" id="KW-0275">Fatty acid biosynthesis</keyword>
<dbReference type="RefSeq" id="WP_079426926.1">
    <property type="nucleotide sequence ID" value="NZ_MZGV01000054.1"/>
</dbReference>
<dbReference type="SUPFAM" id="SSF53901">
    <property type="entry name" value="Thiolase-like"/>
    <property type="match status" value="2"/>
</dbReference>
<dbReference type="InterPro" id="IPR000794">
    <property type="entry name" value="Beta-ketoacyl_synthase"/>
</dbReference>
<comment type="catalytic activity">
    <reaction evidence="13 14">
        <text>a fatty acyl-[ACP] + malonyl-[ACP] + H(+) = a 3-oxoacyl-[ACP] + holo-[ACP] + CO2</text>
        <dbReference type="Rhea" id="RHEA:22836"/>
        <dbReference type="Rhea" id="RHEA-COMP:9623"/>
        <dbReference type="Rhea" id="RHEA-COMP:9685"/>
        <dbReference type="Rhea" id="RHEA-COMP:9916"/>
        <dbReference type="Rhea" id="RHEA-COMP:14125"/>
        <dbReference type="ChEBI" id="CHEBI:15378"/>
        <dbReference type="ChEBI" id="CHEBI:16526"/>
        <dbReference type="ChEBI" id="CHEBI:64479"/>
        <dbReference type="ChEBI" id="CHEBI:78449"/>
        <dbReference type="ChEBI" id="CHEBI:78776"/>
        <dbReference type="ChEBI" id="CHEBI:138651"/>
    </reaction>
</comment>
<comment type="similarity">
    <text evidence="2 14 16">Belongs to the thiolase-like superfamily. Beta-ketoacyl-ACP synthases family.</text>
</comment>
<evidence type="ECO:0000256" key="5">
    <source>
        <dbReference type="ARBA" id="ARBA00022516"/>
    </source>
</evidence>
<keyword evidence="8" id="KW-0443">Lipid metabolism</keyword>
<proteinExistence type="inferred from homology"/>
<dbReference type="NCBIfam" id="NF004970">
    <property type="entry name" value="PRK06333.1"/>
    <property type="match status" value="1"/>
</dbReference>
<dbReference type="Pfam" id="PF02801">
    <property type="entry name" value="Ketoacyl-synt_C"/>
    <property type="match status" value="1"/>
</dbReference>
<dbReference type="OrthoDB" id="9808669at2"/>
<dbReference type="PROSITE" id="PS00606">
    <property type="entry name" value="KS3_1"/>
    <property type="match status" value="1"/>
</dbReference>
<evidence type="ECO:0000256" key="16">
    <source>
        <dbReference type="RuleBase" id="RU003694"/>
    </source>
</evidence>
<dbReference type="UniPathway" id="UPA00094"/>
<accession>A0A1V4IF19</accession>
<protein>
    <recommendedName>
        <fullName evidence="4 14">3-oxoacyl-[acyl-carrier-protein] synthase 2</fullName>
        <ecNumber evidence="3 14">2.3.1.179</ecNumber>
    </recommendedName>
</protein>
<gene>
    <name evidence="18" type="primary">fabF_2</name>
    <name evidence="18" type="ORF">CLORY_35330</name>
</gene>
<evidence type="ECO:0000256" key="15">
    <source>
        <dbReference type="PIRSR" id="PIRSR000447-1"/>
    </source>
</evidence>
<dbReference type="NCBIfam" id="NF005589">
    <property type="entry name" value="PRK07314.1"/>
    <property type="match status" value="1"/>
</dbReference>
<dbReference type="GO" id="GO:0006633">
    <property type="term" value="P:fatty acid biosynthetic process"/>
    <property type="evidence" value="ECO:0007669"/>
    <property type="project" value="UniProtKB-UniRule"/>
</dbReference>
<dbReference type="EMBL" id="MZGV01000054">
    <property type="protein sequence ID" value="OPJ58553.1"/>
    <property type="molecule type" value="Genomic_DNA"/>
</dbReference>
<keyword evidence="7" id="KW-0276">Fatty acid metabolism</keyword>
<organism evidence="18 19">
    <name type="scientific">Clostridium oryzae</name>
    <dbReference type="NCBI Taxonomy" id="1450648"/>
    <lineage>
        <taxon>Bacteria</taxon>
        <taxon>Bacillati</taxon>
        <taxon>Bacillota</taxon>
        <taxon>Clostridia</taxon>
        <taxon>Eubacteriales</taxon>
        <taxon>Clostridiaceae</taxon>
        <taxon>Clostridium</taxon>
    </lineage>
</organism>
<evidence type="ECO:0000259" key="17">
    <source>
        <dbReference type="PROSITE" id="PS52004"/>
    </source>
</evidence>
<feature type="domain" description="Ketosynthase family 3 (KS3)" evidence="17">
    <location>
        <begin position="2"/>
        <end position="409"/>
    </location>
</feature>
<dbReference type="STRING" id="1450648.CLORY_35330"/>
<evidence type="ECO:0000256" key="14">
    <source>
        <dbReference type="PIRNR" id="PIRNR000447"/>
    </source>
</evidence>
<evidence type="ECO:0000313" key="18">
    <source>
        <dbReference type="EMBL" id="OPJ58553.1"/>
    </source>
</evidence>
<keyword evidence="10 14" id="KW-0012">Acyltransferase</keyword>
<feature type="active site" description="For beta-ketoacyl synthase activity" evidence="15">
    <location>
        <position position="163"/>
    </location>
</feature>
<evidence type="ECO:0000256" key="1">
    <source>
        <dbReference type="ARBA" id="ARBA00005194"/>
    </source>
</evidence>